<accession>A0A1A9PGP8</accession>
<evidence type="ECO:0000313" key="1">
    <source>
        <dbReference type="EMBL" id="EFE8676554.1"/>
    </source>
</evidence>
<evidence type="ECO:0000313" key="3">
    <source>
        <dbReference type="Proteomes" id="UP000300926"/>
    </source>
</evidence>
<sequence>MRGGMLVIAWYSIFLLISATGMTGLNKLSTEAILCYIAFLFCFFFGMMLGGVSLPNGMKMLQQEQKIKKRHASAIVLIYCFFIFYSLIALLNIYYFNKVDLSSYRQAFFDGSRDNVKYFYGVFGFYFYYLLSLLVFALVPYTIITNSKKTISLCFFALLLYDIIFLSRTGVYYFILSYIVSSILLKKGIKKIIIVGMVALLFSLIMSYTRDMKSDIIGTLFSSIINYHIAPFVLFDENIISNHLIKYNGAGLASLGIYNIIFYPIDSSIMSSINDFRAQLNEFYDLGVNRYLPYNAYYTSLGGVYIDSGLIGSMMVSFMTGFIIVGIEKSAFKSTKFLVSSVFFTTLCMESIFSPITLNIFAFTIIVYLVVLMVLKYENSDDNTIFKKYRAK</sequence>
<evidence type="ECO:0000313" key="4">
    <source>
        <dbReference type="Proteomes" id="UP000533482"/>
    </source>
</evidence>
<dbReference type="EMBL" id="BFIH01000023">
    <property type="protein sequence ID" value="GCO15377.1"/>
    <property type="molecule type" value="Genomic_DNA"/>
</dbReference>
<reference evidence="2 3" key="1">
    <citation type="submission" date="2018-04" db="EMBL/GenBank/DDBJ databases">
        <title>Large scale genomics of bovine and human commensal E. coli to reveal the emerging process of EHEC.</title>
        <authorList>
            <person name="Arimizu Y."/>
            <person name="Ogura Y."/>
        </authorList>
    </citation>
    <scope>NUCLEOTIDE SEQUENCE [LARGE SCALE GENOMIC DNA]</scope>
    <source>
        <strain evidence="2 3">ECSC038</strain>
    </source>
</reference>
<reference evidence="1 4" key="2">
    <citation type="submission" date="2019-09" db="EMBL/GenBank/DDBJ databases">
        <authorList>
            <consortium name="NARMS: The National Antimicrobial Resistance Monitoring System"/>
        </authorList>
    </citation>
    <scope>NUCLEOTIDE SEQUENCE [LARGE SCALE GENOMIC DNA]</scope>
    <source>
        <strain evidence="1 4">FSIS11923834</strain>
    </source>
</reference>
<gene>
    <name evidence="2" type="ORF">ExPECSC038_00702</name>
    <name evidence="1" type="ORF">F7N46_26440</name>
</gene>
<protein>
    <submittedName>
        <fullName evidence="1">Oligosaccharide repeat unit polymerase</fullName>
    </submittedName>
</protein>
<name>A0A1A9PGP8_ECOLX</name>
<dbReference type="Proteomes" id="UP000300926">
    <property type="component" value="Unassembled WGS sequence"/>
</dbReference>
<dbReference type="EMBL" id="AASOHJ010000095">
    <property type="protein sequence ID" value="EFE8676554.1"/>
    <property type="molecule type" value="Genomic_DNA"/>
</dbReference>
<dbReference type="NCBIfam" id="TIGR04370">
    <property type="entry name" value="glyco_rpt_poly"/>
    <property type="match status" value="1"/>
</dbReference>
<comment type="caution">
    <text evidence="1">The sequence shown here is derived from an EMBL/GenBank/DDBJ whole genome shotgun (WGS) entry which is preliminary data.</text>
</comment>
<dbReference type="AlphaFoldDB" id="A0A1A9PGP8"/>
<organism evidence="1 4">
    <name type="scientific">Escherichia coli</name>
    <dbReference type="NCBI Taxonomy" id="562"/>
    <lineage>
        <taxon>Bacteria</taxon>
        <taxon>Pseudomonadati</taxon>
        <taxon>Pseudomonadota</taxon>
        <taxon>Gammaproteobacteria</taxon>
        <taxon>Enterobacterales</taxon>
        <taxon>Enterobacteriaceae</taxon>
        <taxon>Escherichia</taxon>
    </lineage>
</organism>
<dbReference type="Proteomes" id="UP000533482">
    <property type="component" value="Unassembled WGS sequence"/>
</dbReference>
<proteinExistence type="predicted"/>
<evidence type="ECO:0000313" key="2">
    <source>
        <dbReference type="EMBL" id="GCO15377.1"/>
    </source>
</evidence>
<dbReference type="RefSeq" id="WP_001214007.1">
    <property type="nucleotide sequence ID" value="NZ_BDOX01000054.1"/>
</dbReference>